<gene>
    <name evidence="3" type="ORF">BFAG_02655</name>
</gene>
<dbReference type="Proteomes" id="UP000005101">
    <property type="component" value="Unassembled WGS sequence"/>
</dbReference>
<accession>A0ABN0BM20</accession>
<evidence type="ECO:0000313" key="4">
    <source>
        <dbReference type="Proteomes" id="UP000005101"/>
    </source>
</evidence>
<dbReference type="InterPro" id="IPR021533">
    <property type="entry name" value="PepSY-like"/>
</dbReference>
<dbReference type="EMBL" id="EQ973214">
    <property type="protein sequence ID" value="EFR53958.1"/>
    <property type="molecule type" value="Genomic_DNA"/>
</dbReference>
<feature type="signal peptide" evidence="1">
    <location>
        <begin position="1"/>
        <end position="24"/>
    </location>
</feature>
<organism evidence="3 4">
    <name type="scientific">Bacteroides fragilis 3_1_12</name>
    <dbReference type="NCBI Taxonomy" id="457424"/>
    <lineage>
        <taxon>Bacteria</taxon>
        <taxon>Pseudomonadati</taxon>
        <taxon>Bacteroidota</taxon>
        <taxon>Bacteroidia</taxon>
        <taxon>Bacteroidales</taxon>
        <taxon>Bacteroidaceae</taxon>
        <taxon>Bacteroides</taxon>
    </lineage>
</organism>
<protein>
    <recommendedName>
        <fullName evidence="2">Putative beta-lactamase-inhibitor-like PepSY-like domain-containing protein</fullName>
    </recommendedName>
</protein>
<proteinExistence type="predicted"/>
<evidence type="ECO:0000259" key="2">
    <source>
        <dbReference type="Pfam" id="PF11396"/>
    </source>
</evidence>
<dbReference type="Gene3D" id="3.40.1420.30">
    <property type="match status" value="3"/>
</dbReference>
<evidence type="ECO:0000256" key="1">
    <source>
        <dbReference type="SAM" id="SignalP"/>
    </source>
</evidence>
<reference evidence="3 4" key="1">
    <citation type="submission" date="2008-12" db="EMBL/GenBank/DDBJ databases">
        <title>Annotation of Bacteroides fragilis strain 3_1_12.</title>
        <authorList>
            <consortium name="The Broad Institute Genome Sequencing Platform"/>
            <person name="Ward D."/>
            <person name="Young S.K."/>
            <person name="Kodira C.D."/>
            <person name="Zeng Q."/>
            <person name="Koehrsen M."/>
            <person name="Alvarado L."/>
            <person name="Berlin A."/>
            <person name="Borenstein D."/>
            <person name="Chen Z."/>
            <person name="Engels R."/>
            <person name="Freedman E."/>
            <person name="Gellesch M."/>
            <person name="Goldberg J."/>
            <person name="Griggs A."/>
            <person name="Gujja S."/>
            <person name="Heiman D."/>
            <person name="Hepburn T."/>
            <person name="Howarth C."/>
            <person name="Jen D."/>
            <person name="Larson L."/>
            <person name="Lewis B."/>
            <person name="Mehta T."/>
            <person name="Park D."/>
            <person name="Pearson M."/>
            <person name="Roberts A."/>
            <person name="Saif S."/>
            <person name="Shea T."/>
            <person name="Shenoy N."/>
            <person name="Sisk P."/>
            <person name="Stolte C."/>
            <person name="Sykes S."/>
            <person name="Walk T."/>
            <person name="White J."/>
            <person name="Yandava C."/>
            <person name="Allen-Vercoe E."/>
            <person name="Strauss J."/>
            <person name="Ambrose C."/>
            <person name="Lander E."/>
            <person name="Nusbaum C."/>
            <person name="Galagan J."/>
            <person name="Birren B."/>
        </authorList>
    </citation>
    <scope>NUCLEOTIDE SEQUENCE [LARGE SCALE GENOMIC DNA]</scope>
    <source>
        <strain evidence="3 4">3_1_12</strain>
    </source>
</reference>
<evidence type="ECO:0000313" key="3">
    <source>
        <dbReference type="EMBL" id="EFR53958.1"/>
    </source>
</evidence>
<dbReference type="SUPFAM" id="SSF160574">
    <property type="entry name" value="BT0923-like"/>
    <property type="match status" value="3"/>
</dbReference>
<feature type="domain" description="Putative beta-lactamase-inhibitor-like PepSY-like" evidence="2">
    <location>
        <begin position="410"/>
        <end position="455"/>
    </location>
</feature>
<feature type="domain" description="Putative beta-lactamase-inhibitor-like PepSY-like" evidence="2">
    <location>
        <begin position="331"/>
        <end position="399"/>
    </location>
</feature>
<keyword evidence="1" id="KW-0732">Signal</keyword>
<keyword evidence="4" id="KW-1185">Reference proteome</keyword>
<feature type="domain" description="Putative beta-lactamase-inhibitor-like PepSY-like" evidence="2">
    <location>
        <begin position="74"/>
        <end position="152"/>
    </location>
</feature>
<dbReference type="PROSITE" id="PS51257">
    <property type="entry name" value="PROKAR_LIPOPROTEIN"/>
    <property type="match status" value="1"/>
</dbReference>
<sequence>MTMKTFYSVFYLCFLLCLPFSVVGCSEDNEPSGEIEINQLPGTAQFFLSNYFPGQSPEKIERTMTRQENDQLLYRVAFPDEVKVEFNENGGWKSLMVPNQNLPESLQSLFGGVIAYVKQHFSNDPFVGVENTCYGECVLLNSGKKVAFYYDQTCVGYEMDIKGESSLPQPVREFTEKYFPDGTFEAVIEHIPDREFPAGYTFWLENGFKCVLDDRGEWTEVNGGTELLPTSILGTLPAKVTEDLHRNYPNAQVTFIRLEGTRYTIQVSKTVYVTIDPESKPIEVPLMQAQALAEEYFGKQSSISISHPLHSDVLNFTVRLPNGFNMLVNEDASAWINIDGNGFAFPEKLVASLPEKITDYVSGYSNSEITRVDRSVAASYLVELTNGDGLMFDSQGDFLGKEKIELSASEKVYRYMRYHYPNDLDMYLGSYSIEGWVYKLSDGSQVRFDRNGNFVEIISLK</sequence>
<feature type="domain" description="Putative beta-lactamase-inhibitor-like PepSY-like" evidence="2">
    <location>
        <begin position="200"/>
        <end position="278"/>
    </location>
</feature>
<feature type="chain" id="PRO_5046453168" description="Putative beta-lactamase-inhibitor-like PepSY-like domain-containing protein" evidence="1">
    <location>
        <begin position="25"/>
        <end position="461"/>
    </location>
</feature>
<dbReference type="Pfam" id="PF11396">
    <property type="entry name" value="PepSY_like"/>
    <property type="match status" value="4"/>
</dbReference>
<name>A0ABN0BM20_BACFG</name>